<dbReference type="EMBL" id="JAKOOW010000026">
    <property type="protein sequence ID" value="MCG6504474.1"/>
    <property type="molecule type" value="Genomic_DNA"/>
</dbReference>
<dbReference type="Proteomes" id="UP001298424">
    <property type="component" value="Unassembled WGS sequence"/>
</dbReference>
<evidence type="ECO:0000313" key="4">
    <source>
        <dbReference type="Proteomes" id="UP001298424"/>
    </source>
</evidence>
<dbReference type="Pfam" id="PF05523">
    <property type="entry name" value="FdtA"/>
    <property type="match status" value="1"/>
</dbReference>
<feature type="domain" description="Sugar 3,4-ketoisomerase QdtA cupin" evidence="2">
    <location>
        <begin position="48"/>
        <end position="83"/>
    </location>
</feature>
<accession>A0ABS9NNW8</accession>
<dbReference type="CDD" id="cd02208">
    <property type="entry name" value="cupin_RmlC-like"/>
    <property type="match status" value="1"/>
</dbReference>
<keyword evidence="1" id="KW-0732">Signal</keyword>
<dbReference type="InterPro" id="IPR011051">
    <property type="entry name" value="RmlC_Cupin_sf"/>
</dbReference>
<dbReference type="InterPro" id="IPR008894">
    <property type="entry name" value="QdtA_cupin_dom"/>
</dbReference>
<sequence>MIANKSFAALALAAAFSAAAADSGTLSRADASGKIFSGGNYLVVNKTLAKGKEIGRHNHPGYEVLFVATKGSFDVVLDDGEKHLVRDGDTLKFGGNVYISGTARENAAATIILIKEAEQPQPAEQQ</sequence>
<organism evidence="3 4">
    <name type="scientific">Kingella pumchi</name>
    <dbReference type="NCBI Taxonomy" id="2779506"/>
    <lineage>
        <taxon>Bacteria</taxon>
        <taxon>Pseudomonadati</taxon>
        <taxon>Pseudomonadota</taxon>
        <taxon>Betaproteobacteria</taxon>
        <taxon>Neisseriales</taxon>
        <taxon>Neisseriaceae</taxon>
        <taxon>Kingella</taxon>
    </lineage>
</organism>
<comment type="caution">
    <text evidence="3">The sequence shown here is derived from an EMBL/GenBank/DDBJ whole genome shotgun (WGS) entry which is preliminary data.</text>
</comment>
<evidence type="ECO:0000256" key="1">
    <source>
        <dbReference type="SAM" id="SignalP"/>
    </source>
</evidence>
<proteinExistence type="predicted"/>
<name>A0ABS9NNW8_9NEIS</name>
<gene>
    <name evidence="3" type="ORF">MB824_08185</name>
</gene>
<dbReference type="InterPro" id="IPR014710">
    <property type="entry name" value="RmlC-like_jellyroll"/>
</dbReference>
<dbReference type="SUPFAM" id="SSF51182">
    <property type="entry name" value="RmlC-like cupins"/>
    <property type="match status" value="1"/>
</dbReference>
<reference evidence="3 4" key="1">
    <citation type="submission" date="2022-02" db="EMBL/GenBank/DDBJ databases">
        <title>Genome sequence data of Kingella unionensis sp. nov. strain CICC 24913 (CCUG 75125).</title>
        <authorList>
            <person name="Xiao M."/>
        </authorList>
    </citation>
    <scope>NUCLEOTIDE SEQUENCE [LARGE SCALE GENOMIC DNA]</scope>
    <source>
        <strain evidence="3 4">CICC 24913</strain>
    </source>
</reference>
<dbReference type="RefSeq" id="WP_238747949.1">
    <property type="nucleotide sequence ID" value="NZ_JAKOOW010000026.1"/>
</dbReference>
<protein>
    <submittedName>
        <fullName evidence="3">Cupin domain-containing protein</fullName>
    </submittedName>
</protein>
<evidence type="ECO:0000313" key="3">
    <source>
        <dbReference type="EMBL" id="MCG6504474.1"/>
    </source>
</evidence>
<evidence type="ECO:0000259" key="2">
    <source>
        <dbReference type="Pfam" id="PF05523"/>
    </source>
</evidence>
<dbReference type="Gene3D" id="2.60.120.10">
    <property type="entry name" value="Jelly Rolls"/>
    <property type="match status" value="1"/>
</dbReference>
<feature type="chain" id="PRO_5045641021" evidence="1">
    <location>
        <begin position="21"/>
        <end position="126"/>
    </location>
</feature>
<feature type="signal peptide" evidence="1">
    <location>
        <begin position="1"/>
        <end position="20"/>
    </location>
</feature>
<keyword evidence="4" id="KW-1185">Reference proteome</keyword>